<reference evidence="2 3" key="1">
    <citation type="submission" date="2024-07" db="EMBL/GenBank/DDBJ databases">
        <title>A survey of Mimosa microsymbionts across Brazilian biomes reveals a high diversity of Paraburkholderia nodulating endemic species, but also that Cupriavidus is common as a symbiont of widespread species.</title>
        <authorList>
            <person name="Rouws L."/>
            <person name="Barauna A."/>
            <person name="Beukes C."/>
            <person name="Rouws J.R.C."/>
            <person name="De Faria S.M."/>
            <person name="Gross E."/>
            <person name="Bueno Dos Reis Junior F."/>
            <person name="Simon M.F."/>
            <person name="Maluk M."/>
            <person name="Odee D.W."/>
            <person name="Kenicer G."/>
            <person name="Young J.P.W."/>
            <person name="Reis V.M."/>
            <person name="Zilli J."/>
            <person name="James E.K."/>
        </authorList>
    </citation>
    <scope>NUCLEOTIDE SEQUENCE [LARGE SCALE GENOMIC DNA]</scope>
    <source>
        <strain evidence="2 3">BR14375</strain>
    </source>
</reference>
<organism evidence="2 3">
    <name type="scientific">Paraburkholderia phenoliruptrix</name>
    <dbReference type="NCBI Taxonomy" id="252970"/>
    <lineage>
        <taxon>Bacteria</taxon>
        <taxon>Pseudomonadati</taxon>
        <taxon>Pseudomonadota</taxon>
        <taxon>Betaproteobacteria</taxon>
        <taxon>Burkholderiales</taxon>
        <taxon>Burkholderiaceae</taxon>
        <taxon>Paraburkholderia</taxon>
    </lineage>
</organism>
<dbReference type="Gene3D" id="3.10.450.50">
    <property type="match status" value="1"/>
</dbReference>
<name>A0ABV3W7S1_9BURK</name>
<accession>A0ABV3W7S1</accession>
<evidence type="ECO:0000313" key="2">
    <source>
        <dbReference type="EMBL" id="MEX3749251.1"/>
    </source>
</evidence>
<dbReference type="InterPro" id="IPR032710">
    <property type="entry name" value="NTF2-like_dom_sf"/>
</dbReference>
<dbReference type="Pfam" id="PF13577">
    <property type="entry name" value="SnoaL_4"/>
    <property type="match status" value="1"/>
</dbReference>
<sequence length="148" mass="17020">MIFRYAHLLDTGRWDELGELFSRADVYIAGKLAASHNGAALTAMWKQYVRLYPNGTPRTHHIMSNVTIEPDGKNQARSHSYVVVMQQSDTLALQPVIAGDYLDRFIKADDVWWFSERRIGNELFGDLSQHLLISIETSKDRLPQSWDR</sequence>
<keyword evidence="3" id="KW-1185">Reference proteome</keyword>
<dbReference type="Proteomes" id="UP001558535">
    <property type="component" value="Unassembled WGS sequence"/>
</dbReference>
<proteinExistence type="predicted"/>
<dbReference type="EMBL" id="JBFPKE010000001">
    <property type="protein sequence ID" value="MEX3749251.1"/>
    <property type="molecule type" value="Genomic_DNA"/>
</dbReference>
<dbReference type="RefSeq" id="WP_368608178.1">
    <property type="nucleotide sequence ID" value="NZ_JBFPKB010000001.1"/>
</dbReference>
<dbReference type="SUPFAM" id="SSF54427">
    <property type="entry name" value="NTF2-like"/>
    <property type="match status" value="1"/>
</dbReference>
<dbReference type="CDD" id="cd00531">
    <property type="entry name" value="NTF2_like"/>
    <property type="match status" value="1"/>
</dbReference>
<gene>
    <name evidence="2" type="ORF">AB3X84_04430</name>
</gene>
<evidence type="ECO:0000259" key="1">
    <source>
        <dbReference type="Pfam" id="PF13577"/>
    </source>
</evidence>
<evidence type="ECO:0000313" key="3">
    <source>
        <dbReference type="Proteomes" id="UP001558535"/>
    </source>
</evidence>
<feature type="domain" description="SnoaL-like" evidence="1">
    <location>
        <begin position="3"/>
        <end position="118"/>
    </location>
</feature>
<protein>
    <submittedName>
        <fullName evidence="2">Nuclear transport factor 2 family protein</fullName>
    </submittedName>
</protein>
<dbReference type="InterPro" id="IPR037401">
    <property type="entry name" value="SnoaL-like"/>
</dbReference>
<comment type="caution">
    <text evidence="2">The sequence shown here is derived from an EMBL/GenBank/DDBJ whole genome shotgun (WGS) entry which is preliminary data.</text>
</comment>